<reference evidence="3 4" key="1">
    <citation type="submission" date="2018-06" db="EMBL/GenBank/DDBJ databases">
        <authorList>
            <consortium name="Pathogen Informatics"/>
            <person name="Doyle S."/>
        </authorList>
    </citation>
    <scope>NUCLEOTIDE SEQUENCE [LARGE SCALE GENOMIC DNA]</scope>
    <source>
        <strain evidence="3 4">NCTC7582</strain>
    </source>
</reference>
<name>A0A2X1AQD8_9BACI</name>
<evidence type="ECO:0000313" key="3">
    <source>
        <dbReference type="EMBL" id="SPU40654.1"/>
    </source>
</evidence>
<keyword evidence="2" id="KW-0472">Membrane</keyword>
<dbReference type="RefSeq" id="WP_112118909.1">
    <property type="nucleotide sequence ID" value="NZ_UAQE01000007.1"/>
</dbReference>
<evidence type="ECO:0000313" key="4">
    <source>
        <dbReference type="Proteomes" id="UP000251431"/>
    </source>
</evidence>
<dbReference type="Proteomes" id="UP000251431">
    <property type="component" value="Unassembled WGS sequence"/>
</dbReference>
<sequence length="505" mass="57018">MTVLLALAQPTLSKDIKELLVSGGLAVHDEEVFHRKYLNDTIELLSPSMVIIHDLYLPSDLENPEERDLEILQLIEYWRTEYDNDLRVVYFCVREKQDSFLSDLVARNVLDIFNERQVSLTMIREQLSNPPRFKNVQKFGTGNLSVEFIEDGTDESESQGEIDGDSSNDNDRMDDQPSSGSGRRELGKKISQTAGKTISNTAVKLGSLGTHLSEHAIKGTELGKKGVGLATKTAGTIKDLIPTGPASDNNSQDLMMEDILDLMPVELDVTKRIKPAIIGTVLIAVAGVRPHMGATYTSISIASYLEKLGHSVAIIESNNSQDFDRIHSLYEGEKIFLKKDHYFEIDGIHHYKYREVFNLYELYSLYEYVIMDFGDLQTATGYIDEFQRAHVRCVLCSGDEWKKQWIDEFLHRNNLDKTDCLFIIPAGTDDKRKNIREMLNYDGIIPFPTEENPYTPSREAEEVIIDVLGTYLKSPSRSFSKRALVITSIISVVLTTAVVTIFNLL</sequence>
<proteinExistence type="predicted"/>
<dbReference type="AlphaFoldDB" id="A0A2X1AQD8"/>
<feature type="transmembrane region" description="Helical" evidence="2">
    <location>
        <begin position="483"/>
        <end position="504"/>
    </location>
</feature>
<organism evidence="3 4">
    <name type="scientific">Lysinibacillus capsici</name>
    <dbReference type="NCBI Taxonomy" id="2115968"/>
    <lineage>
        <taxon>Bacteria</taxon>
        <taxon>Bacillati</taxon>
        <taxon>Bacillota</taxon>
        <taxon>Bacilli</taxon>
        <taxon>Bacillales</taxon>
        <taxon>Bacillaceae</taxon>
        <taxon>Lysinibacillus</taxon>
    </lineage>
</organism>
<gene>
    <name evidence="3" type="ORF">NCTC7582_05198</name>
</gene>
<evidence type="ECO:0000256" key="2">
    <source>
        <dbReference type="SAM" id="Phobius"/>
    </source>
</evidence>
<evidence type="ECO:0000256" key="1">
    <source>
        <dbReference type="SAM" id="MobiDB-lite"/>
    </source>
</evidence>
<keyword evidence="2" id="KW-1133">Transmembrane helix</keyword>
<accession>A0A2X1AQD8</accession>
<feature type="region of interest" description="Disordered" evidence="1">
    <location>
        <begin position="152"/>
        <end position="193"/>
    </location>
</feature>
<protein>
    <submittedName>
        <fullName evidence="3">Uncharacterized protein</fullName>
    </submittedName>
</protein>
<feature type="compositionally biased region" description="Acidic residues" evidence="1">
    <location>
        <begin position="152"/>
        <end position="168"/>
    </location>
</feature>
<keyword evidence="2" id="KW-0812">Transmembrane</keyword>
<dbReference type="EMBL" id="UAQE01000007">
    <property type="protein sequence ID" value="SPU40654.1"/>
    <property type="molecule type" value="Genomic_DNA"/>
</dbReference>